<sequence length="136" mass="15695">MTDLRLLSYSLGIEFLSRPHGIFFTQRQYIRETLKEFDLDQCKPTTTSMMEKLKLVLNMQVRAADSSLYQRMVGKLIFLTHTRPDIAYAISVISKFMAHPQLPHAQAVKHLYRYLQGTTNLALAYRKGEENNLLGS</sequence>
<reference evidence="1" key="1">
    <citation type="submission" date="2020-06" db="EMBL/GenBank/DDBJ databases">
        <title>WGS assembly of Ceratodon purpureus strain R40.</title>
        <authorList>
            <person name="Carey S.B."/>
            <person name="Jenkins J."/>
            <person name="Shu S."/>
            <person name="Lovell J.T."/>
            <person name="Sreedasyam A."/>
            <person name="Maumus F."/>
            <person name="Tiley G.P."/>
            <person name="Fernandez-Pozo N."/>
            <person name="Barry K."/>
            <person name="Chen C."/>
            <person name="Wang M."/>
            <person name="Lipzen A."/>
            <person name="Daum C."/>
            <person name="Saski C.A."/>
            <person name="Payton A.C."/>
            <person name="Mcbreen J.C."/>
            <person name="Conrad R.E."/>
            <person name="Kollar L.M."/>
            <person name="Olsson S."/>
            <person name="Huttunen S."/>
            <person name="Landis J.B."/>
            <person name="Wickett N.J."/>
            <person name="Johnson M.G."/>
            <person name="Rensing S.A."/>
            <person name="Grimwood J."/>
            <person name="Schmutz J."/>
            <person name="Mcdaniel S.F."/>
        </authorList>
    </citation>
    <scope>NUCLEOTIDE SEQUENCE</scope>
    <source>
        <strain evidence="1">R40</strain>
    </source>
</reference>
<organism evidence="1 2">
    <name type="scientific">Ceratodon purpureus</name>
    <name type="common">Fire moss</name>
    <name type="synonym">Dicranum purpureum</name>
    <dbReference type="NCBI Taxonomy" id="3225"/>
    <lineage>
        <taxon>Eukaryota</taxon>
        <taxon>Viridiplantae</taxon>
        <taxon>Streptophyta</taxon>
        <taxon>Embryophyta</taxon>
        <taxon>Bryophyta</taxon>
        <taxon>Bryophytina</taxon>
        <taxon>Bryopsida</taxon>
        <taxon>Dicranidae</taxon>
        <taxon>Pseudoditrichales</taxon>
        <taxon>Ditrichaceae</taxon>
        <taxon>Ceratodon</taxon>
    </lineage>
</organism>
<gene>
    <name evidence="1" type="ORF">KC19_VG323300</name>
</gene>
<protein>
    <recommendedName>
        <fullName evidence="3">Reverse transcriptase Ty1/copia-type domain-containing protein</fullName>
    </recommendedName>
</protein>
<dbReference type="PANTHER" id="PTHR11439">
    <property type="entry name" value="GAG-POL-RELATED RETROTRANSPOSON"/>
    <property type="match status" value="1"/>
</dbReference>
<dbReference type="AlphaFoldDB" id="A0A8T0HXG7"/>
<evidence type="ECO:0008006" key="3">
    <source>
        <dbReference type="Google" id="ProtNLM"/>
    </source>
</evidence>
<keyword evidence="2" id="KW-1185">Reference proteome</keyword>
<name>A0A8T0HXG7_CERPU</name>
<dbReference type="PANTHER" id="PTHR11439:SF483">
    <property type="entry name" value="PEPTIDE SYNTHASE GLIP-LIKE, PUTATIVE (AFU_ORTHOLOGUE AFUA_3G12920)-RELATED"/>
    <property type="match status" value="1"/>
</dbReference>
<evidence type="ECO:0000313" key="2">
    <source>
        <dbReference type="Proteomes" id="UP000822688"/>
    </source>
</evidence>
<evidence type="ECO:0000313" key="1">
    <source>
        <dbReference type="EMBL" id="KAG0575163.1"/>
    </source>
</evidence>
<dbReference type="Proteomes" id="UP000822688">
    <property type="component" value="Chromosome V"/>
</dbReference>
<proteinExistence type="predicted"/>
<dbReference type="EMBL" id="CM026426">
    <property type="protein sequence ID" value="KAG0575163.1"/>
    <property type="molecule type" value="Genomic_DNA"/>
</dbReference>
<comment type="caution">
    <text evidence="1">The sequence shown here is derived from an EMBL/GenBank/DDBJ whole genome shotgun (WGS) entry which is preliminary data.</text>
</comment>
<accession>A0A8T0HXG7</accession>